<dbReference type="Pfam" id="PF19044">
    <property type="entry name" value="P-loop_TraG"/>
    <property type="match status" value="1"/>
</dbReference>
<gene>
    <name evidence="5" type="primary">virB4_1</name>
    <name evidence="5" type="ORF">Tchar_00925</name>
</gene>
<dbReference type="Pfam" id="PF03135">
    <property type="entry name" value="CagE_TrbE_VirB"/>
    <property type="match status" value="1"/>
</dbReference>
<evidence type="ECO:0000259" key="4">
    <source>
        <dbReference type="SMART" id="SM00382"/>
    </source>
</evidence>
<accession>A0A554XH26</accession>
<dbReference type="SUPFAM" id="SSF52540">
    <property type="entry name" value="P-loop containing nucleoside triphosphate hydrolases"/>
    <property type="match status" value="1"/>
</dbReference>
<dbReference type="InterPro" id="IPR027417">
    <property type="entry name" value="P-loop_NTPase"/>
</dbReference>
<comment type="similarity">
    <text evidence="1">Belongs to the TrbE/VirB4 family.</text>
</comment>
<comment type="caution">
    <text evidence="5">The sequence shown here is derived from an EMBL/GenBank/DDBJ whole genome shotgun (WGS) entry which is preliminary data.</text>
</comment>
<evidence type="ECO:0000256" key="2">
    <source>
        <dbReference type="ARBA" id="ARBA00022741"/>
    </source>
</evidence>
<evidence type="ECO:0000256" key="1">
    <source>
        <dbReference type="ARBA" id="ARBA00006512"/>
    </source>
</evidence>
<reference evidence="5 6" key="1">
    <citation type="submission" date="2019-07" db="EMBL/GenBank/DDBJ databases">
        <title>Tepidimonas charontis SPSP-6 draft genome.</title>
        <authorList>
            <person name="Da Costa M.S."/>
            <person name="Froufe H.J.C."/>
            <person name="Egas C."/>
            <person name="Albuquerque L."/>
        </authorList>
    </citation>
    <scope>NUCLEOTIDE SEQUENCE [LARGE SCALE GENOMIC DNA]</scope>
    <source>
        <strain evidence="5 6">SPSP-6</strain>
    </source>
</reference>
<dbReference type="InterPro" id="IPR003593">
    <property type="entry name" value="AAA+_ATPase"/>
</dbReference>
<dbReference type="OrthoDB" id="9816422at2"/>
<keyword evidence="2" id="KW-0547">Nucleotide-binding</keyword>
<proteinExistence type="inferred from homology"/>
<dbReference type="EMBL" id="VJON01000010">
    <property type="protein sequence ID" value="TSE35136.1"/>
    <property type="molecule type" value="Genomic_DNA"/>
</dbReference>
<dbReference type="AlphaFoldDB" id="A0A554XH26"/>
<dbReference type="InterPro" id="IPR051162">
    <property type="entry name" value="T4SS_component"/>
</dbReference>
<dbReference type="GO" id="GO:0005524">
    <property type="term" value="F:ATP binding"/>
    <property type="evidence" value="ECO:0007669"/>
    <property type="project" value="UniProtKB-KW"/>
</dbReference>
<dbReference type="RefSeq" id="WP_144327912.1">
    <property type="nucleotide sequence ID" value="NZ_VJON01000010.1"/>
</dbReference>
<name>A0A554XH26_9BURK</name>
<keyword evidence="3" id="KW-0067">ATP-binding</keyword>
<dbReference type="InterPro" id="IPR018145">
    <property type="entry name" value="CagE_TrbE_VirB_cntrl_dom"/>
</dbReference>
<evidence type="ECO:0000313" key="5">
    <source>
        <dbReference type="EMBL" id="TSE35136.1"/>
    </source>
</evidence>
<evidence type="ECO:0000313" key="6">
    <source>
        <dbReference type="Proteomes" id="UP000318294"/>
    </source>
</evidence>
<dbReference type="PANTHER" id="PTHR30121">
    <property type="entry name" value="UNCHARACTERIZED PROTEIN YJGR-RELATED"/>
    <property type="match status" value="1"/>
</dbReference>
<dbReference type="InterPro" id="IPR043964">
    <property type="entry name" value="P-loop_TraG"/>
</dbReference>
<feature type="domain" description="AAA+ ATPase" evidence="4">
    <location>
        <begin position="450"/>
        <end position="709"/>
    </location>
</feature>
<dbReference type="PANTHER" id="PTHR30121:SF12">
    <property type="entry name" value="TYPE IV SECRETION SYSTEM PROTEIN CAGE"/>
    <property type="match status" value="1"/>
</dbReference>
<protein>
    <submittedName>
        <fullName evidence="5">Type IV secretion system protein virB4</fullName>
    </submittedName>
</protein>
<dbReference type="CDD" id="cd01127">
    <property type="entry name" value="TrwB_TraG_TraD_VirD4"/>
    <property type="match status" value="1"/>
</dbReference>
<dbReference type="Proteomes" id="UP000318294">
    <property type="component" value="Unassembled WGS sequence"/>
</dbReference>
<dbReference type="Gene3D" id="3.40.50.300">
    <property type="entry name" value="P-loop containing nucleotide triphosphate hydrolases"/>
    <property type="match status" value="1"/>
</dbReference>
<keyword evidence="6" id="KW-1185">Reference proteome</keyword>
<evidence type="ECO:0000256" key="3">
    <source>
        <dbReference type="ARBA" id="ARBA00022840"/>
    </source>
</evidence>
<sequence length="814" mass="90543">MQLQEFRSKALGLPDFLPWAGLIDNGIVLTKSGAFLSAFAFRGPDLDSSTREELVAVAARLNAALLLPDGWSAHVDLMRERSRFVMPPGEFPDRTTRLLADARAIAREGEDAGFETRAVMTFCWHPDPDAASKVEAIFVEGGETQGSHTRALARFKNALREVRDRLSGLMKIERLIDRELPDGSIDSPLLAHLAECVDFQRRERYILPEIPMYLDARLGRIGVTPGFEPIVGQKTVIALTISDMPATSHPGILDFLGRLPVEYRWSNRFIFLSARQADKEIKRFRSKWAQKRLSLMNLLRSSQGGNVTHINLDADAMARDAVEAEAENSSGLVRFGYWTSVILLAHEDAKVVRETARQVQKRIVDAGFECMIEDVNAMEAYIGSMPGNVAANVRRPLINTMNLAHYLPVTQVWTGPVKHPCPFYPAGSPPLLLTATDGATPYRLCLHAGDLGHTAIVGPTGSGKSTLLATLVAAHFRYPRAQAFVFDKGYSMMPLVLAAGGQHYDIAGEDAAVTFCPLAEIDTDAERAWAAEWLESLCGLQGLEVTPEIRKELFRAVKQLAEQTTMPFERTMTAFVTVVQDEKVRAALEFYTLLGPAGHLFDAAEDTLSSSHFQVFEIEHLMSRGERFVVPALTMLFHRLSKRFDGSPTLLVLDEAWIMLGHPVFREKIREWLKVLRKSNVAVIFATQSLSDLSNSGIADVVFESCPSKILLANSEAQTEALMPLYQAIGLNSRQIEIIARMTPKRQYFHLHPDGRRVFELGLTAEELAFVGRSDKESLRRIRALATEDPEAWPATWLRECGLADAAEAWLSYE</sequence>
<dbReference type="SMART" id="SM00382">
    <property type="entry name" value="AAA"/>
    <property type="match status" value="1"/>
</dbReference>
<organism evidence="5 6">
    <name type="scientific">Tepidimonas charontis</name>
    <dbReference type="NCBI Taxonomy" id="2267262"/>
    <lineage>
        <taxon>Bacteria</taxon>
        <taxon>Pseudomonadati</taxon>
        <taxon>Pseudomonadota</taxon>
        <taxon>Betaproteobacteria</taxon>
        <taxon>Burkholderiales</taxon>
        <taxon>Tepidimonas</taxon>
    </lineage>
</organism>